<dbReference type="Gene3D" id="3.40.30.10">
    <property type="entry name" value="Glutaredoxin"/>
    <property type="match status" value="1"/>
</dbReference>
<dbReference type="PROSITE" id="PS51352">
    <property type="entry name" value="THIOREDOXIN_2"/>
    <property type="match status" value="1"/>
</dbReference>
<keyword evidence="3" id="KW-0812">Transmembrane</keyword>
<dbReference type="EMBL" id="BSSD01000015">
    <property type="protein sequence ID" value="GLW95659.1"/>
    <property type="molecule type" value="Genomic_DNA"/>
</dbReference>
<dbReference type="GO" id="GO:0030313">
    <property type="term" value="C:cell envelope"/>
    <property type="evidence" value="ECO:0007669"/>
    <property type="project" value="UniProtKB-SubCell"/>
</dbReference>
<keyword evidence="4" id="KW-1015">Disulfide bond</keyword>
<dbReference type="PROSITE" id="PS51257">
    <property type="entry name" value="PROKAR_LIPOPROTEIN"/>
    <property type="match status" value="1"/>
</dbReference>
<dbReference type="Pfam" id="PF00578">
    <property type="entry name" value="AhpC-TSA"/>
    <property type="match status" value="1"/>
</dbReference>
<evidence type="ECO:0000313" key="7">
    <source>
        <dbReference type="EMBL" id="GLW95659.1"/>
    </source>
</evidence>
<dbReference type="PROSITE" id="PS00194">
    <property type="entry name" value="THIOREDOXIN_1"/>
    <property type="match status" value="1"/>
</dbReference>
<dbReference type="InterPro" id="IPR000866">
    <property type="entry name" value="AhpC/TSA"/>
</dbReference>
<keyword evidence="2" id="KW-0201">Cytochrome c-type biogenesis</keyword>
<protein>
    <recommendedName>
        <fullName evidence="6">Thioredoxin domain-containing protein</fullName>
    </recommendedName>
</protein>
<organism evidence="7 8">
    <name type="scientific">Actinokineospora globicatena</name>
    <dbReference type="NCBI Taxonomy" id="103729"/>
    <lineage>
        <taxon>Bacteria</taxon>
        <taxon>Bacillati</taxon>
        <taxon>Actinomycetota</taxon>
        <taxon>Actinomycetes</taxon>
        <taxon>Pseudonocardiales</taxon>
        <taxon>Pseudonocardiaceae</taxon>
        <taxon>Actinokineospora</taxon>
    </lineage>
</organism>
<evidence type="ECO:0000259" key="6">
    <source>
        <dbReference type="PROSITE" id="PS51352"/>
    </source>
</evidence>
<dbReference type="Proteomes" id="UP001165042">
    <property type="component" value="Unassembled WGS sequence"/>
</dbReference>
<keyword evidence="3" id="KW-0735">Signal-anchor</keyword>
<comment type="subcellular location">
    <subcellularLocation>
        <location evidence="1">Cell envelope</location>
    </subcellularLocation>
</comment>
<sequence length="179" mass="19465">MRWVVLAAVVGLVAAGCGTTEPPRPNGALVPVGARDVVVDVSGEELLTGAAVATRDLDGTALVVNVWGAWCAPCRHEFPQLQRVRAETRELDVDFLGIDVRDNDREFTVDFVRDRQVEYPSLYDPAARSLLGFGKYRNATVPSTFVLDKQHRVAAVFYGGVLADELLPRVREVAAEASS</sequence>
<dbReference type="PANTHER" id="PTHR42852:SF6">
    <property type="entry name" value="THIOL:DISULFIDE INTERCHANGE PROTEIN DSBE"/>
    <property type="match status" value="1"/>
</dbReference>
<evidence type="ECO:0000256" key="4">
    <source>
        <dbReference type="ARBA" id="ARBA00023157"/>
    </source>
</evidence>
<evidence type="ECO:0000256" key="1">
    <source>
        <dbReference type="ARBA" id="ARBA00004196"/>
    </source>
</evidence>
<dbReference type="SUPFAM" id="SSF52833">
    <property type="entry name" value="Thioredoxin-like"/>
    <property type="match status" value="1"/>
</dbReference>
<feature type="domain" description="Thioredoxin" evidence="6">
    <location>
        <begin position="18"/>
        <end position="175"/>
    </location>
</feature>
<name>A0A9W6VD51_9PSEU</name>
<dbReference type="CDD" id="cd02966">
    <property type="entry name" value="TlpA_like_family"/>
    <property type="match status" value="1"/>
</dbReference>
<evidence type="ECO:0000256" key="5">
    <source>
        <dbReference type="ARBA" id="ARBA00023284"/>
    </source>
</evidence>
<dbReference type="InterPro" id="IPR013766">
    <property type="entry name" value="Thioredoxin_domain"/>
</dbReference>
<proteinExistence type="predicted"/>
<dbReference type="GO" id="GO:0017004">
    <property type="term" value="P:cytochrome complex assembly"/>
    <property type="evidence" value="ECO:0007669"/>
    <property type="project" value="UniProtKB-KW"/>
</dbReference>
<dbReference type="GO" id="GO:0016491">
    <property type="term" value="F:oxidoreductase activity"/>
    <property type="evidence" value="ECO:0007669"/>
    <property type="project" value="InterPro"/>
</dbReference>
<dbReference type="GO" id="GO:0016209">
    <property type="term" value="F:antioxidant activity"/>
    <property type="evidence" value="ECO:0007669"/>
    <property type="project" value="InterPro"/>
</dbReference>
<comment type="caution">
    <text evidence="7">The sequence shown here is derived from an EMBL/GenBank/DDBJ whole genome shotgun (WGS) entry which is preliminary data.</text>
</comment>
<keyword evidence="8" id="KW-1185">Reference proteome</keyword>
<dbReference type="AlphaFoldDB" id="A0A9W6VD51"/>
<dbReference type="InterPro" id="IPR017937">
    <property type="entry name" value="Thioredoxin_CS"/>
</dbReference>
<dbReference type="PANTHER" id="PTHR42852">
    <property type="entry name" value="THIOL:DISULFIDE INTERCHANGE PROTEIN DSBE"/>
    <property type="match status" value="1"/>
</dbReference>
<accession>A0A9W6VD51</accession>
<gene>
    <name evidence="7" type="ORF">Aglo03_64750</name>
</gene>
<evidence type="ECO:0000256" key="2">
    <source>
        <dbReference type="ARBA" id="ARBA00022748"/>
    </source>
</evidence>
<keyword evidence="5" id="KW-0676">Redox-active center</keyword>
<dbReference type="InterPro" id="IPR050553">
    <property type="entry name" value="Thioredoxin_ResA/DsbE_sf"/>
</dbReference>
<evidence type="ECO:0000313" key="8">
    <source>
        <dbReference type="Proteomes" id="UP001165042"/>
    </source>
</evidence>
<evidence type="ECO:0000256" key="3">
    <source>
        <dbReference type="ARBA" id="ARBA00022968"/>
    </source>
</evidence>
<reference evidence="7" key="1">
    <citation type="submission" date="2023-02" db="EMBL/GenBank/DDBJ databases">
        <title>Actinokineospora globicatena NBRC 15670.</title>
        <authorList>
            <person name="Ichikawa N."/>
            <person name="Sato H."/>
            <person name="Tonouchi N."/>
        </authorList>
    </citation>
    <scope>NUCLEOTIDE SEQUENCE</scope>
    <source>
        <strain evidence="7">NBRC 15670</strain>
    </source>
</reference>
<dbReference type="InterPro" id="IPR036249">
    <property type="entry name" value="Thioredoxin-like_sf"/>
</dbReference>